<evidence type="ECO:0000313" key="10">
    <source>
        <dbReference type="Proteomes" id="UP000478052"/>
    </source>
</evidence>
<organism evidence="9 10">
    <name type="scientific">Aphis craccivora</name>
    <name type="common">Cowpea aphid</name>
    <dbReference type="NCBI Taxonomy" id="307492"/>
    <lineage>
        <taxon>Eukaryota</taxon>
        <taxon>Metazoa</taxon>
        <taxon>Ecdysozoa</taxon>
        <taxon>Arthropoda</taxon>
        <taxon>Hexapoda</taxon>
        <taxon>Insecta</taxon>
        <taxon>Pterygota</taxon>
        <taxon>Neoptera</taxon>
        <taxon>Paraneoptera</taxon>
        <taxon>Hemiptera</taxon>
        <taxon>Sternorrhyncha</taxon>
        <taxon>Aphidomorpha</taxon>
        <taxon>Aphidoidea</taxon>
        <taxon>Aphididae</taxon>
        <taxon>Aphidini</taxon>
        <taxon>Aphis</taxon>
        <taxon>Aphis</taxon>
    </lineage>
</organism>
<evidence type="ECO:0000256" key="4">
    <source>
        <dbReference type="ARBA" id="ARBA00022722"/>
    </source>
</evidence>
<comment type="subcellular location">
    <subcellularLocation>
        <location evidence="2">Nucleus</location>
    </subcellularLocation>
</comment>
<evidence type="ECO:0000256" key="6">
    <source>
        <dbReference type="ARBA" id="ARBA00022801"/>
    </source>
</evidence>
<sequence>MFTKLMSHEKTELFVMLDSMGKALNNELRRKIVLIDIDSSDDEFDHEFINRLRGNREKPFRVQDFISQTIPNFTNKQFQQHFRLSPTSFERCLQICAPLLQKTSVEGRKGSDERLQLLSVIWLLATPDSFRFVGDRRIFTNSLIYERILQNKNRYAPGQYFIAADTAYPILEWCIPPYIDRGNLSEQEKFFNISLSRARQSIERCFALLKGRFRHLKYLDMKKVELVPQTIIACCVLHNICLQFDNNQWMNNLISNNNLILVTILLLSN</sequence>
<dbReference type="GO" id="GO:0016787">
    <property type="term" value="F:hydrolase activity"/>
    <property type="evidence" value="ECO:0007669"/>
    <property type="project" value="UniProtKB-KW"/>
</dbReference>
<dbReference type="AlphaFoldDB" id="A0A6G0VW15"/>
<evidence type="ECO:0000259" key="8">
    <source>
        <dbReference type="Pfam" id="PF13359"/>
    </source>
</evidence>
<protein>
    <submittedName>
        <fullName evidence="9">Putative nuclease HARBI1</fullName>
    </submittedName>
</protein>
<evidence type="ECO:0000256" key="2">
    <source>
        <dbReference type="ARBA" id="ARBA00004123"/>
    </source>
</evidence>
<evidence type="ECO:0000256" key="1">
    <source>
        <dbReference type="ARBA" id="ARBA00001968"/>
    </source>
</evidence>
<evidence type="ECO:0000313" key="9">
    <source>
        <dbReference type="EMBL" id="KAF0708543.1"/>
    </source>
</evidence>
<proteinExistence type="inferred from homology"/>
<keyword evidence="5" id="KW-0479">Metal-binding</keyword>
<dbReference type="Pfam" id="PF13359">
    <property type="entry name" value="DDE_Tnp_4"/>
    <property type="match status" value="1"/>
</dbReference>
<gene>
    <name evidence="9" type="ORF">FWK35_00023982</name>
</gene>
<dbReference type="OrthoDB" id="6603336at2759"/>
<dbReference type="PANTHER" id="PTHR22930">
    <property type="match status" value="1"/>
</dbReference>
<evidence type="ECO:0000256" key="3">
    <source>
        <dbReference type="ARBA" id="ARBA00006958"/>
    </source>
</evidence>
<keyword evidence="10" id="KW-1185">Reference proteome</keyword>
<keyword evidence="4" id="KW-0540">Nuclease</keyword>
<dbReference type="GO" id="GO:0004518">
    <property type="term" value="F:nuclease activity"/>
    <property type="evidence" value="ECO:0007669"/>
    <property type="project" value="UniProtKB-KW"/>
</dbReference>
<dbReference type="PANTHER" id="PTHR22930:SF85">
    <property type="entry name" value="GH03217P-RELATED"/>
    <property type="match status" value="1"/>
</dbReference>
<dbReference type="InterPro" id="IPR045249">
    <property type="entry name" value="HARBI1-like"/>
</dbReference>
<dbReference type="GO" id="GO:0046872">
    <property type="term" value="F:metal ion binding"/>
    <property type="evidence" value="ECO:0007669"/>
    <property type="project" value="UniProtKB-KW"/>
</dbReference>
<evidence type="ECO:0000256" key="7">
    <source>
        <dbReference type="ARBA" id="ARBA00023242"/>
    </source>
</evidence>
<dbReference type="Proteomes" id="UP000478052">
    <property type="component" value="Unassembled WGS sequence"/>
</dbReference>
<name>A0A6G0VW15_APHCR</name>
<feature type="non-terminal residue" evidence="9">
    <location>
        <position position="269"/>
    </location>
</feature>
<reference evidence="9 10" key="1">
    <citation type="submission" date="2019-08" db="EMBL/GenBank/DDBJ databases">
        <title>Whole genome of Aphis craccivora.</title>
        <authorList>
            <person name="Voronova N.V."/>
            <person name="Shulinski R.S."/>
            <person name="Bandarenka Y.V."/>
            <person name="Zhorov D.G."/>
            <person name="Warner D."/>
        </authorList>
    </citation>
    <scope>NUCLEOTIDE SEQUENCE [LARGE SCALE GENOMIC DNA]</scope>
    <source>
        <strain evidence="9">180601</strain>
        <tissue evidence="9">Whole Body</tissue>
    </source>
</reference>
<dbReference type="EMBL" id="VUJU01012153">
    <property type="protein sequence ID" value="KAF0708543.1"/>
    <property type="molecule type" value="Genomic_DNA"/>
</dbReference>
<keyword evidence="6" id="KW-0378">Hydrolase</keyword>
<evidence type="ECO:0000256" key="5">
    <source>
        <dbReference type="ARBA" id="ARBA00022723"/>
    </source>
</evidence>
<comment type="caution">
    <text evidence="9">The sequence shown here is derived from an EMBL/GenBank/DDBJ whole genome shotgun (WGS) entry which is preliminary data.</text>
</comment>
<comment type="similarity">
    <text evidence="3">Belongs to the HARBI1 family.</text>
</comment>
<feature type="domain" description="DDE Tnp4" evidence="8">
    <location>
        <begin position="134"/>
        <end position="239"/>
    </location>
</feature>
<accession>A0A6G0VW15</accession>
<dbReference type="InterPro" id="IPR027806">
    <property type="entry name" value="HARBI1_dom"/>
</dbReference>
<keyword evidence="7" id="KW-0539">Nucleus</keyword>
<comment type="cofactor">
    <cofactor evidence="1">
        <name>a divalent metal cation</name>
        <dbReference type="ChEBI" id="CHEBI:60240"/>
    </cofactor>
</comment>
<dbReference type="GO" id="GO:0005634">
    <property type="term" value="C:nucleus"/>
    <property type="evidence" value="ECO:0007669"/>
    <property type="project" value="UniProtKB-SubCell"/>
</dbReference>